<gene>
    <name evidence="2" type="ORF">CPJCM30710_11180</name>
</gene>
<name>A0A919RXT5_9CLOT</name>
<dbReference type="Proteomes" id="UP000679179">
    <property type="component" value="Unassembled WGS sequence"/>
</dbReference>
<reference evidence="2" key="1">
    <citation type="submission" date="2021-03" db="EMBL/GenBank/DDBJ databases">
        <title>Taxonomic study of Clostridium polyendosporum from meadow-gley soil under rice.</title>
        <authorList>
            <person name="Kobayashi H."/>
            <person name="Tanizawa Y."/>
            <person name="Yagura M."/>
        </authorList>
    </citation>
    <scope>NUCLEOTIDE SEQUENCE</scope>
    <source>
        <strain evidence="2">JCM 30710</strain>
    </source>
</reference>
<sequence length="59" mass="6976">MKRILLIPVRACGDSHAFLFYKLYFHIIVTLRSIYYIIYIIISNTNEVSFSEEISTVFI</sequence>
<feature type="transmembrane region" description="Helical" evidence="1">
    <location>
        <begin position="23"/>
        <end position="42"/>
    </location>
</feature>
<organism evidence="2 3">
    <name type="scientific">Clostridium polyendosporum</name>
    <dbReference type="NCBI Taxonomy" id="69208"/>
    <lineage>
        <taxon>Bacteria</taxon>
        <taxon>Bacillati</taxon>
        <taxon>Bacillota</taxon>
        <taxon>Clostridia</taxon>
        <taxon>Eubacteriales</taxon>
        <taxon>Clostridiaceae</taxon>
        <taxon>Clostridium</taxon>
    </lineage>
</organism>
<proteinExistence type="predicted"/>
<keyword evidence="1" id="KW-1133">Transmembrane helix</keyword>
<keyword evidence="1" id="KW-0812">Transmembrane</keyword>
<protein>
    <submittedName>
        <fullName evidence="2">Uncharacterized protein</fullName>
    </submittedName>
</protein>
<keyword evidence="1" id="KW-0472">Membrane</keyword>
<evidence type="ECO:0000313" key="2">
    <source>
        <dbReference type="EMBL" id="GIM28452.1"/>
    </source>
</evidence>
<accession>A0A919RXT5</accession>
<dbReference type="AlphaFoldDB" id="A0A919RXT5"/>
<dbReference type="EMBL" id="BOPZ01000006">
    <property type="protein sequence ID" value="GIM28452.1"/>
    <property type="molecule type" value="Genomic_DNA"/>
</dbReference>
<evidence type="ECO:0000256" key="1">
    <source>
        <dbReference type="SAM" id="Phobius"/>
    </source>
</evidence>
<keyword evidence="3" id="KW-1185">Reference proteome</keyword>
<comment type="caution">
    <text evidence="2">The sequence shown here is derived from an EMBL/GenBank/DDBJ whole genome shotgun (WGS) entry which is preliminary data.</text>
</comment>
<evidence type="ECO:0000313" key="3">
    <source>
        <dbReference type="Proteomes" id="UP000679179"/>
    </source>
</evidence>